<comment type="caution">
    <text evidence="3">The sequence shown here is derived from an EMBL/GenBank/DDBJ whole genome shotgun (WGS) entry which is preliminary data.</text>
</comment>
<dbReference type="Gene3D" id="3.90.1150.10">
    <property type="entry name" value="Aspartate Aminotransferase, domain 1"/>
    <property type="match status" value="1"/>
</dbReference>
<sequence>MRVTSSGSQYATINEWGRALSATGLPLFGEESRKLFLGDPSFIHLNHGSFGGVPAPVEDACQNLSKSIDRNFDYFMRYKYFNHIDSARAAVASFVGAEVDTCVFVPNVATGIGTVLKNFEWQSGDILVHTDLIFTTIASAIRELSRNQPALQIVEFVVDLPTSHASILKSFRNHIRVLKTDSVKQRPTSKVVALFESISSTPAIILPWKDMVRICREEGVWSIVDAAHSLGQEIKLELGAVNPDFWISNCSKWLYAKRSSALLYVPFRNQGMIKQPVLPGFKYQSPGVRPSDFVWQFYWSGMTDPIPVLSVEIALAFRKVIGGEEKINTYCHSLAMIGGRRIVEILGTSILDSSEKEGEFIGNMINVELPLPSTILPSAELYFKFQEELFEIHGISAILFSYKGRWWARASAQIYNQLSDFEFLGDTLKVICQKLREI</sequence>
<dbReference type="AlphaFoldDB" id="A0A9P5Y0B5"/>
<evidence type="ECO:0000259" key="2">
    <source>
        <dbReference type="Pfam" id="PF00266"/>
    </source>
</evidence>
<accession>A0A9P5Y0B5</accession>
<reference evidence="3" key="1">
    <citation type="submission" date="2020-11" db="EMBL/GenBank/DDBJ databases">
        <authorList>
            <consortium name="DOE Joint Genome Institute"/>
            <person name="Ahrendt S."/>
            <person name="Riley R."/>
            <person name="Andreopoulos W."/>
            <person name="Labutti K."/>
            <person name="Pangilinan J."/>
            <person name="Ruiz-Duenas F.J."/>
            <person name="Barrasa J.M."/>
            <person name="Sanchez-Garcia M."/>
            <person name="Camarero S."/>
            <person name="Miyauchi S."/>
            <person name="Serrano A."/>
            <person name="Linde D."/>
            <person name="Babiker R."/>
            <person name="Drula E."/>
            <person name="Ayuso-Fernandez I."/>
            <person name="Pacheco R."/>
            <person name="Padilla G."/>
            <person name="Ferreira P."/>
            <person name="Barriuso J."/>
            <person name="Kellner H."/>
            <person name="Castanera R."/>
            <person name="Alfaro M."/>
            <person name="Ramirez L."/>
            <person name="Pisabarro A.G."/>
            <person name="Kuo A."/>
            <person name="Tritt A."/>
            <person name="Lipzen A."/>
            <person name="He G."/>
            <person name="Yan M."/>
            <person name="Ng V."/>
            <person name="Cullen D."/>
            <person name="Martin F."/>
            <person name="Rosso M.-N."/>
            <person name="Henrissat B."/>
            <person name="Hibbett D."/>
            <person name="Martinez A.T."/>
            <person name="Grigoriev I.V."/>
        </authorList>
    </citation>
    <scope>NUCLEOTIDE SEQUENCE</scope>
    <source>
        <strain evidence="3">CBS 247.69</strain>
    </source>
</reference>
<dbReference type="SUPFAM" id="SSF53383">
    <property type="entry name" value="PLP-dependent transferases"/>
    <property type="match status" value="1"/>
</dbReference>
<dbReference type="Proteomes" id="UP000807353">
    <property type="component" value="Unassembled WGS sequence"/>
</dbReference>
<dbReference type="InterPro" id="IPR015422">
    <property type="entry name" value="PyrdxlP-dep_Trfase_small"/>
</dbReference>
<dbReference type="InterPro" id="IPR015421">
    <property type="entry name" value="PyrdxlP-dep_Trfase_major"/>
</dbReference>
<dbReference type="PANTHER" id="PTHR43092">
    <property type="entry name" value="L-CYSTEINE DESULFHYDRASE"/>
    <property type="match status" value="1"/>
</dbReference>
<dbReference type="Pfam" id="PF00266">
    <property type="entry name" value="Aminotran_5"/>
    <property type="match status" value="1"/>
</dbReference>
<dbReference type="Gene3D" id="3.40.640.10">
    <property type="entry name" value="Type I PLP-dependent aspartate aminotransferase-like (Major domain)"/>
    <property type="match status" value="1"/>
</dbReference>
<dbReference type="EMBL" id="MU150306">
    <property type="protein sequence ID" value="KAF9460003.1"/>
    <property type="molecule type" value="Genomic_DNA"/>
</dbReference>
<dbReference type="InterPro" id="IPR000192">
    <property type="entry name" value="Aminotrans_V_dom"/>
</dbReference>
<keyword evidence="4" id="KW-1185">Reference proteome</keyword>
<name>A0A9P5Y0B5_9AGAR</name>
<protein>
    <submittedName>
        <fullName evidence="3">Pyridoxal phosphate-dependent transferase</fullName>
    </submittedName>
</protein>
<organism evidence="3 4">
    <name type="scientific">Collybia nuda</name>
    <dbReference type="NCBI Taxonomy" id="64659"/>
    <lineage>
        <taxon>Eukaryota</taxon>
        <taxon>Fungi</taxon>
        <taxon>Dikarya</taxon>
        <taxon>Basidiomycota</taxon>
        <taxon>Agaricomycotina</taxon>
        <taxon>Agaricomycetes</taxon>
        <taxon>Agaricomycetidae</taxon>
        <taxon>Agaricales</taxon>
        <taxon>Tricholomatineae</taxon>
        <taxon>Clitocybaceae</taxon>
        <taxon>Collybia</taxon>
    </lineage>
</organism>
<feature type="domain" description="Aminotransferase class V" evidence="2">
    <location>
        <begin position="81"/>
        <end position="267"/>
    </location>
</feature>
<keyword evidence="1" id="KW-0663">Pyridoxal phosphate</keyword>
<keyword evidence="3" id="KW-0808">Transferase</keyword>
<evidence type="ECO:0000313" key="3">
    <source>
        <dbReference type="EMBL" id="KAF9460003.1"/>
    </source>
</evidence>
<gene>
    <name evidence="3" type="ORF">BDZ94DRAFT_1170466</name>
</gene>
<evidence type="ECO:0000256" key="1">
    <source>
        <dbReference type="ARBA" id="ARBA00022898"/>
    </source>
</evidence>
<dbReference type="InterPro" id="IPR015424">
    <property type="entry name" value="PyrdxlP-dep_Trfase"/>
</dbReference>
<proteinExistence type="predicted"/>
<dbReference type="OrthoDB" id="5978656at2759"/>
<evidence type="ECO:0000313" key="4">
    <source>
        <dbReference type="Proteomes" id="UP000807353"/>
    </source>
</evidence>
<dbReference type="GO" id="GO:0016740">
    <property type="term" value="F:transferase activity"/>
    <property type="evidence" value="ECO:0007669"/>
    <property type="project" value="UniProtKB-KW"/>
</dbReference>
<dbReference type="PANTHER" id="PTHR43092:SF2">
    <property type="entry name" value="HERCYNYLCYSTEINE SULFOXIDE LYASE"/>
    <property type="match status" value="1"/>
</dbReference>